<dbReference type="Proteomes" id="UP000682802">
    <property type="component" value="Chromosome 2"/>
</dbReference>
<name>A0ABX8H215_9BACT</name>
<accession>A0ABX8H215</accession>
<evidence type="ECO:0000256" key="1">
    <source>
        <dbReference type="SAM" id="SignalP"/>
    </source>
</evidence>
<evidence type="ECO:0000313" key="2">
    <source>
        <dbReference type="EMBL" id="QWG09866.1"/>
    </source>
</evidence>
<gene>
    <name evidence="2" type="ORF">KM029_19490</name>
</gene>
<feature type="chain" id="PRO_5045777097" description="Porin" evidence="1">
    <location>
        <begin position="20"/>
        <end position="380"/>
    </location>
</feature>
<feature type="signal peptide" evidence="1">
    <location>
        <begin position="1"/>
        <end position="19"/>
    </location>
</feature>
<protein>
    <recommendedName>
        <fullName evidence="4">Porin</fullName>
    </recommendedName>
</protein>
<proteinExistence type="predicted"/>
<dbReference type="EMBL" id="CP076129">
    <property type="protein sequence ID" value="QWG09866.1"/>
    <property type="molecule type" value="Genomic_DNA"/>
</dbReference>
<evidence type="ECO:0000313" key="3">
    <source>
        <dbReference type="Proteomes" id="UP000682802"/>
    </source>
</evidence>
<keyword evidence="1" id="KW-0732">Signal</keyword>
<keyword evidence="3" id="KW-1185">Reference proteome</keyword>
<evidence type="ECO:0008006" key="4">
    <source>
        <dbReference type="Google" id="ProtNLM"/>
    </source>
</evidence>
<organism evidence="2 3">
    <name type="scientific">Flammeovirga kamogawensis</name>
    <dbReference type="NCBI Taxonomy" id="373891"/>
    <lineage>
        <taxon>Bacteria</taxon>
        <taxon>Pseudomonadati</taxon>
        <taxon>Bacteroidota</taxon>
        <taxon>Cytophagia</taxon>
        <taxon>Cytophagales</taxon>
        <taxon>Flammeovirgaceae</taxon>
        <taxon>Flammeovirga</taxon>
    </lineage>
</organism>
<reference evidence="2 3" key="1">
    <citation type="submission" date="2021-05" db="EMBL/GenBank/DDBJ databases">
        <title>Comparative genomic studies on the polysaccharide-degrading batcterial strains of the Flammeovirga genus.</title>
        <authorList>
            <person name="Zewei F."/>
            <person name="Zheng Z."/>
            <person name="Yu L."/>
            <person name="Ruyue G."/>
            <person name="Yanhong M."/>
            <person name="Yuanyuan C."/>
            <person name="Jingyan G."/>
            <person name="Wenjun H."/>
        </authorList>
    </citation>
    <scope>NUCLEOTIDE SEQUENCE [LARGE SCALE GENOMIC DNA]</scope>
    <source>
        <strain evidence="2 3">YS10</strain>
    </source>
</reference>
<sequence>MKKFILLLIVPVYINIANAQSEFDFNGMLVGFTTYSPEAEELNLWSGARYIPELKFEHKFDSLNSLSAFVSANLYGSVQYVNGTPIWEGTVAPYRGWVRYEYGNSEVRVGLQKIDFGSSTLLRPMQWFNQIDPRDPLGLTNGVYAALGRYYFKNNTNIWLWSLYGNEERRGYDALQTVKDIPEFGGRLQLPTPKGEIAFSYHHREAVLDTRWDVNNPLYIETPENRIGIDGKWDVIVGFWFEGTYTKTKENIGILTNQTLFDVGADYTLPIGSGLNVVAEHMFTWYGEEFDHAEYKGNTTALSINYPLSFFDNISLMIYRDWANDGNGFYGTYNHDFSIWTGYVMVYYNPTVASSAPTVTNDLNQFTPGFGVRLMAVLNH</sequence>
<dbReference type="RefSeq" id="WP_205125529.1">
    <property type="nucleotide sequence ID" value="NZ_CP076129.1"/>
</dbReference>